<comment type="caution">
    <text evidence="2">The sequence shown here is derived from an EMBL/GenBank/DDBJ whole genome shotgun (WGS) entry which is preliminary data.</text>
</comment>
<gene>
    <name evidence="2" type="ORF">BAE44_0025074</name>
</gene>
<protein>
    <submittedName>
        <fullName evidence="2">Uncharacterized protein</fullName>
    </submittedName>
</protein>
<feature type="transmembrane region" description="Helical" evidence="1">
    <location>
        <begin position="98"/>
        <end position="123"/>
    </location>
</feature>
<keyword evidence="1" id="KW-1133">Transmembrane helix</keyword>
<evidence type="ECO:0000256" key="1">
    <source>
        <dbReference type="SAM" id="Phobius"/>
    </source>
</evidence>
<evidence type="ECO:0000313" key="3">
    <source>
        <dbReference type="Proteomes" id="UP000095767"/>
    </source>
</evidence>
<accession>A0A1E5UM15</accession>
<keyword evidence="1" id="KW-0472">Membrane</keyword>
<feature type="transmembrane region" description="Helical" evidence="1">
    <location>
        <begin position="143"/>
        <end position="163"/>
    </location>
</feature>
<dbReference type="OrthoDB" id="689886at2759"/>
<name>A0A1E5UM15_9POAL</name>
<evidence type="ECO:0000313" key="2">
    <source>
        <dbReference type="EMBL" id="OEL13907.1"/>
    </source>
</evidence>
<keyword evidence="1" id="KW-0812">Transmembrane</keyword>
<sequence>MALLSDDAEFYARAAATWLLSAALDVAILRGWIPGQGFRARTLDLALLYYSTWLARDALELHLVHGIAPESRRCKGPGVAGVLAIGERIMTDKAWLRVLLWVAGVYFFVGLAVGTAVGGAVWGKTTTTMPPSRPTINVPARRGLGGAGGLLVEIILLFVPCVLSCVHSLPIMVPCELRGCCSGIVLDRNMLME</sequence>
<feature type="transmembrane region" description="Helical" evidence="1">
    <location>
        <begin position="12"/>
        <end position="33"/>
    </location>
</feature>
<dbReference type="Proteomes" id="UP000095767">
    <property type="component" value="Unassembled WGS sequence"/>
</dbReference>
<proteinExistence type="predicted"/>
<reference evidence="2 3" key="1">
    <citation type="submission" date="2016-09" db="EMBL/GenBank/DDBJ databases">
        <title>The draft genome of Dichanthelium oligosanthes: A C3 panicoid grass species.</title>
        <authorList>
            <person name="Studer A.J."/>
            <person name="Schnable J.C."/>
            <person name="Brutnell T.P."/>
        </authorList>
    </citation>
    <scope>NUCLEOTIDE SEQUENCE [LARGE SCALE GENOMIC DNA]</scope>
    <source>
        <strain evidence="3">cv. Kellogg 1175</strain>
        <tissue evidence="2">Leaf</tissue>
    </source>
</reference>
<dbReference type="EMBL" id="LWDX02071876">
    <property type="protein sequence ID" value="OEL13907.1"/>
    <property type="molecule type" value="Genomic_DNA"/>
</dbReference>
<organism evidence="2 3">
    <name type="scientific">Dichanthelium oligosanthes</name>
    <dbReference type="NCBI Taxonomy" id="888268"/>
    <lineage>
        <taxon>Eukaryota</taxon>
        <taxon>Viridiplantae</taxon>
        <taxon>Streptophyta</taxon>
        <taxon>Embryophyta</taxon>
        <taxon>Tracheophyta</taxon>
        <taxon>Spermatophyta</taxon>
        <taxon>Magnoliopsida</taxon>
        <taxon>Liliopsida</taxon>
        <taxon>Poales</taxon>
        <taxon>Poaceae</taxon>
        <taxon>PACMAD clade</taxon>
        <taxon>Panicoideae</taxon>
        <taxon>Panicodae</taxon>
        <taxon>Paniceae</taxon>
        <taxon>Dichantheliinae</taxon>
        <taxon>Dichanthelium</taxon>
    </lineage>
</organism>
<keyword evidence="3" id="KW-1185">Reference proteome</keyword>
<dbReference type="AlphaFoldDB" id="A0A1E5UM15"/>